<feature type="transmembrane region" description="Helical" evidence="1">
    <location>
        <begin position="89"/>
        <end position="109"/>
    </location>
</feature>
<reference evidence="3 4" key="1">
    <citation type="journal article" date="2024" name="Science">
        <title>Giant polyketide synthase enzymes in the biosynthesis of giant marine polyether toxins.</title>
        <authorList>
            <person name="Fallon T.R."/>
            <person name="Shende V.V."/>
            <person name="Wierzbicki I.H."/>
            <person name="Pendleton A.L."/>
            <person name="Watervoot N.F."/>
            <person name="Auber R.P."/>
            <person name="Gonzalez D.J."/>
            <person name="Wisecaver J.H."/>
            <person name="Moore B.S."/>
        </authorList>
    </citation>
    <scope>NUCLEOTIDE SEQUENCE [LARGE SCALE GENOMIC DNA]</scope>
    <source>
        <strain evidence="3 4">12B1</strain>
    </source>
</reference>
<proteinExistence type="predicted"/>
<keyword evidence="1" id="KW-0812">Transmembrane</keyword>
<accession>A0AB34JJF3</accession>
<sequence length="186" mass="19843">MRDEGPVSRLLHAALAVGTAYLVVTDPFRLGAGTALTFVFTQSCIKTMKSLIANVATACGNDGHDAFWRRPAACGRESPGFPSAHTANVGALSLFVVRVIGVQQWYALLPMLLMAAGRLSDQNHTFLQTLAGCVCGPLLGVTAHKLALLMGIFDTPSPVWWPPLAVVTLVVVPVAYLVAQVTKFRK</sequence>
<dbReference type="EMBL" id="JBGBPQ010000008">
    <property type="protein sequence ID" value="KAL1520846.1"/>
    <property type="molecule type" value="Genomic_DNA"/>
</dbReference>
<dbReference type="InterPro" id="IPR036938">
    <property type="entry name" value="PAP2/HPO_sf"/>
</dbReference>
<evidence type="ECO:0000313" key="3">
    <source>
        <dbReference type="EMBL" id="KAL1520846.1"/>
    </source>
</evidence>
<keyword evidence="1" id="KW-0472">Membrane</keyword>
<feature type="domain" description="Phosphatidic acid phosphatase type 2/haloperoxidase" evidence="2">
    <location>
        <begin position="70"/>
        <end position="144"/>
    </location>
</feature>
<name>A0AB34JJF3_PRYPA</name>
<dbReference type="AlphaFoldDB" id="A0AB34JJF3"/>
<organism evidence="3 4">
    <name type="scientific">Prymnesium parvum</name>
    <name type="common">Toxic golden alga</name>
    <dbReference type="NCBI Taxonomy" id="97485"/>
    <lineage>
        <taxon>Eukaryota</taxon>
        <taxon>Haptista</taxon>
        <taxon>Haptophyta</taxon>
        <taxon>Prymnesiophyceae</taxon>
        <taxon>Prymnesiales</taxon>
        <taxon>Prymnesiaceae</taxon>
        <taxon>Prymnesium</taxon>
    </lineage>
</organism>
<keyword evidence="4" id="KW-1185">Reference proteome</keyword>
<dbReference type="InterPro" id="IPR000326">
    <property type="entry name" value="PAP2/HPO"/>
</dbReference>
<protein>
    <recommendedName>
        <fullName evidence="2">Phosphatidic acid phosphatase type 2/haloperoxidase domain-containing protein</fullName>
    </recommendedName>
</protein>
<dbReference type="CDD" id="cd01610">
    <property type="entry name" value="PAP2_like"/>
    <property type="match status" value="1"/>
</dbReference>
<dbReference type="Proteomes" id="UP001515480">
    <property type="component" value="Unassembled WGS sequence"/>
</dbReference>
<dbReference type="Gene3D" id="1.20.144.10">
    <property type="entry name" value="Phosphatidic acid phosphatase type 2/haloperoxidase"/>
    <property type="match status" value="1"/>
</dbReference>
<dbReference type="Pfam" id="PF01569">
    <property type="entry name" value="PAP2"/>
    <property type="match status" value="1"/>
</dbReference>
<comment type="caution">
    <text evidence="3">The sequence shown here is derived from an EMBL/GenBank/DDBJ whole genome shotgun (WGS) entry which is preliminary data.</text>
</comment>
<keyword evidence="1" id="KW-1133">Transmembrane helix</keyword>
<dbReference type="SUPFAM" id="SSF48317">
    <property type="entry name" value="Acid phosphatase/Vanadium-dependent haloperoxidase"/>
    <property type="match status" value="1"/>
</dbReference>
<evidence type="ECO:0000256" key="1">
    <source>
        <dbReference type="SAM" id="Phobius"/>
    </source>
</evidence>
<gene>
    <name evidence="3" type="ORF">AB1Y20_022407</name>
</gene>
<evidence type="ECO:0000259" key="2">
    <source>
        <dbReference type="Pfam" id="PF01569"/>
    </source>
</evidence>
<feature type="transmembrane region" description="Helical" evidence="1">
    <location>
        <begin position="159"/>
        <end position="179"/>
    </location>
</feature>
<feature type="transmembrane region" description="Helical" evidence="1">
    <location>
        <begin position="7"/>
        <end position="24"/>
    </location>
</feature>
<evidence type="ECO:0000313" key="4">
    <source>
        <dbReference type="Proteomes" id="UP001515480"/>
    </source>
</evidence>